<organism evidence="2 3">
    <name type="scientific">Lactarius akahatsu</name>
    <dbReference type="NCBI Taxonomy" id="416441"/>
    <lineage>
        <taxon>Eukaryota</taxon>
        <taxon>Fungi</taxon>
        <taxon>Dikarya</taxon>
        <taxon>Basidiomycota</taxon>
        <taxon>Agaricomycotina</taxon>
        <taxon>Agaricomycetes</taxon>
        <taxon>Russulales</taxon>
        <taxon>Russulaceae</taxon>
        <taxon>Lactarius</taxon>
    </lineage>
</organism>
<keyword evidence="1" id="KW-0472">Membrane</keyword>
<keyword evidence="1" id="KW-0812">Transmembrane</keyword>
<dbReference type="Proteomes" id="UP001201163">
    <property type="component" value="Unassembled WGS sequence"/>
</dbReference>
<comment type="caution">
    <text evidence="2">The sequence shown here is derived from an EMBL/GenBank/DDBJ whole genome shotgun (WGS) entry which is preliminary data.</text>
</comment>
<dbReference type="EMBL" id="JAKELL010000024">
    <property type="protein sequence ID" value="KAH8991955.1"/>
    <property type="molecule type" value="Genomic_DNA"/>
</dbReference>
<name>A0AAD4QDY2_9AGAM</name>
<dbReference type="AlphaFoldDB" id="A0AAD4QDY2"/>
<evidence type="ECO:0000256" key="1">
    <source>
        <dbReference type="SAM" id="Phobius"/>
    </source>
</evidence>
<feature type="transmembrane region" description="Helical" evidence="1">
    <location>
        <begin position="6"/>
        <end position="24"/>
    </location>
</feature>
<proteinExistence type="predicted"/>
<keyword evidence="1" id="KW-1133">Transmembrane helix</keyword>
<sequence length="72" mass="8314">MLSDWVFILIFIALLLALSLWFLLPLGRPLYQTLLDLMVASARSGDGMNPGRHRRSAPEREIWEMETRNRSA</sequence>
<protein>
    <submittedName>
        <fullName evidence="2">Uncharacterized protein</fullName>
    </submittedName>
</protein>
<evidence type="ECO:0000313" key="3">
    <source>
        <dbReference type="Proteomes" id="UP001201163"/>
    </source>
</evidence>
<reference evidence="2" key="1">
    <citation type="submission" date="2022-01" db="EMBL/GenBank/DDBJ databases">
        <title>Comparative genomics reveals a dynamic genome evolution in the ectomycorrhizal milk-cap (Lactarius) mushrooms.</title>
        <authorList>
            <consortium name="DOE Joint Genome Institute"/>
            <person name="Lebreton A."/>
            <person name="Tang N."/>
            <person name="Kuo A."/>
            <person name="LaButti K."/>
            <person name="Drula E."/>
            <person name="Barry K."/>
            <person name="Clum A."/>
            <person name="Lipzen A."/>
            <person name="Mousain D."/>
            <person name="Ng V."/>
            <person name="Wang R."/>
            <person name="Wang X."/>
            <person name="Dai Y."/>
            <person name="Henrissat B."/>
            <person name="Grigoriev I.V."/>
            <person name="Guerin-Laguette A."/>
            <person name="Yu F."/>
            <person name="Martin F.M."/>
        </authorList>
    </citation>
    <scope>NUCLEOTIDE SEQUENCE</scope>
    <source>
        <strain evidence="2">QP</strain>
    </source>
</reference>
<keyword evidence="3" id="KW-1185">Reference proteome</keyword>
<accession>A0AAD4QDY2</accession>
<evidence type="ECO:0000313" key="2">
    <source>
        <dbReference type="EMBL" id="KAH8991955.1"/>
    </source>
</evidence>
<gene>
    <name evidence="2" type="ORF">EDB92DRAFT_612886</name>
</gene>